<evidence type="ECO:0000313" key="1">
    <source>
        <dbReference type="EMBL" id="KAH7903368.1"/>
    </source>
</evidence>
<gene>
    <name evidence="1" type="ORF">BJ138DRAFT_1107732</name>
</gene>
<comment type="caution">
    <text evidence="1">The sequence shown here is derived from an EMBL/GenBank/DDBJ whole genome shotgun (WGS) entry which is preliminary data.</text>
</comment>
<proteinExistence type="predicted"/>
<dbReference type="EMBL" id="MU269019">
    <property type="protein sequence ID" value="KAH7903368.1"/>
    <property type="molecule type" value="Genomic_DNA"/>
</dbReference>
<reference evidence="1" key="1">
    <citation type="journal article" date="2021" name="New Phytol.">
        <title>Evolutionary innovations through gain and loss of genes in the ectomycorrhizal Boletales.</title>
        <authorList>
            <person name="Wu G."/>
            <person name="Miyauchi S."/>
            <person name="Morin E."/>
            <person name="Kuo A."/>
            <person name="Drula E."/>
            <person name="Varga T."/>
            <person name="Kohler A."/>
            <person name="Feng B."/>
            <person name="Cao Y."/>
            <person name="Lipzen A."/>
            <person name="Daum C."/>
            <person name="Hundley H."/>
            <person name="Pangilinan J."/>
            <person name="Johnson J."/>
            <person name="Barry K."/>
            <person name="LaButti K."/>
            <person name="Ng V."/>
            <person name="Ahrendt S."/>
            <person name="Min B."/>
            <person name="Choi I.G."/>
            <person name="Park H."/>
            <person name="Plett J.M."/>
            <person name="Magnuson J."/>
            <person name="Spatafora J.W."/>
            <person name="Nagy L.G."/>
            <person name="Henrissat B."/>
            <person name="Grigoriev I.V."/>
            <person name="Yang Z.L."/>
            <person name="Xu J."/>
            <person name="Martin F.M."/>
        </authorList>
    </citation>
    <scope>NUCLEOTIDE SEQUENCE</scope>
    <source>
        <strain evidence="1">ATCC 28755</strain>
    </source>
</reference>
<sequence length="114" mass="12446">MATDLPESQKLSDEDVLVVSSGVPTFLVAGHETTSAAITWALAPNILTMLREELLSVDTNTPPKDELMAFPYLDAVVRETPCPSTRSKFTPGRNERRCHPVGKSVHRQGRDTAA</sequence>
<dbReference type="Proteomes" id="UP000790377">
    <property type="component" value="Unassembled WGS sequence"/>
</dbReference>
<accession>A0ACB7ZRD1</accession>
<organism evidence="1 2">
    <name type="scientific">Hygrophoropsis aurantiaca</name>
    <dbReference type="NCBI Taxonomy" id="72124"/>
    <lineage>
        <taxon>Eukaryota</taxon>
        <taxon>Fungi</taxon>
        <taxon>Dikarya</taxon>
        <taxon>Basidiomycota</taxon>
        <taxon>Agaricomycotina</taxon>
        <taxon>Agaricomycetes</taxon>
        <taxon>Agaricomycetidae</taxon>
        <taxon>Boletales</taxon>
        <taxon>Coniophorineae</taxon>
        <taxon>Hygrophoropsidaceae</taxon>
        <taxon>Hygrophoropsis</taxon>
    </lineage>
</organism>
<name>A0ACB7ZRD1_9AGAM</name>
<evidence type="ECO:0000313" key="2">
    <source>
        <dbReference type="Proteomes" id="UP000790377"/>
    </source>
</evidence>
<keyword evidence="2" id="KW-1185">Reference proteome</keyword>
<protein>
    <submittedName>
        <fullName evidence="1">Uncharacterized protein</fullName>
    </submittedName>
</protein>